<dbReference type="Gene3D" id="3.40.109.10">
    <property type="entry name" value="NADH Oxidase"/>
    <property type="match status" value="1"/>
</dbReference>
<proteinExistence type="predicted"/>
<evidence type="ECO:0000313" key="1">
    <source>
        <dbReference type="EMBL" id="MBE1593974.1"/>
    </source>
</evidence>
<reference evidence="1 2" key="1">
    <citation type="submission" date="2020-10" db="EMBL/GenBank/DDBJ databases">
        <title>Sequencing the genomes of 1000 actinobacteria strains.</title>
        <authorList>
            <person name="Klenk H.-P."/>
        </authorList>
    </citation>
    <scope>NUCLEOTIDE SEQUENCE [LARGE SCALE GENOMIC DNA]</scope>
    <source>
        <strain evidence="1 2">DSM 41803</strain>
    </source>
</reference>
<gene>
    <name evidence="1" type="ORF">H4687_000103</name>
</gene>
<dbReference type="NCBIfam" id="NF047509">
    <property type="entry name" value="Rv3131_FMN_oxido"/>
    <property type="match status" value="1"/>
</dbReference>
<name>A0A8I0TMZ5_9ACTN</name>
<evidence type="ECO:0008006" key="3">
    <source>
        <dbReference type="Google" id="ProtNLM"/>
    </source>
</evidence>
<dbReference type="SUPFAM" id="SSF55469">
    <property type="entry name" value="FMN-dependent nitroreductase-like"/>
    <property type="match status" value="1"/>
</dbReference>
<dbReference type="AlphaFoldDB" id="A0A8I0TMZ5"/>
<protein>
    <recommendedName>
        <fullName evidence="3">Nitroreductase</fullName>
    </recommendedName>
</protein>
<dbReference type="GeneID" id="86833663"/>
<comment type="caution">
    <text evidence="1">The sequence shown here is derived from an EMBL/GenBank/DDBJ whole genome shotgun (WGS) entry which is preliminary data.</text>
</comment>
<dbReference type="Proteomes" id="UP000629287">
    <property type="component" value="Unassembled WGS sequence"/>
</dbReference>
<accession>A0A8I0TMZ5</accession>
<sequence>MATNTVTDEPPEITFTRRDALKLTGLGIGSVAGLGVGVGGLRAVTNGAFSAGSGDPYDLWHDWTSMSGVERVVAAGVLACNPHNTQPWRMIVDGDTIDVHSDPSRRMPLNDASGREHFAGLGCAVENMVIAAGPAGFTADVALFPDGPVSDHVARIVLSKARTRKDRDLAAAIPHRHTNRGPYTSAPVDVSGFTEQSSRIEGASVLWITDEQARERLGRLYVEATEAITADTAQSTEAFTWFRSSRGSIDRHRDGLTLDGQGLGGLTLFAAKLLPAQSREDGDAYWVKATREVHTATAAAYGVIAVDDVTDRTAQVSGGRLLARLHLTATMLGLGLHHMNQITERIDRDTAAGSPDVFSARWAALLGRPASMGLLSFRIGHPERTPGLSPRRSLGDVVTS</sequence>
<dbReference type="RefSeq" id="WP_225966541.1">
    <property type="nucleotide sequence ID" value="NZ_JADBGF010000001.1"/>
</dbReference>
<dbReference type="InterPro" id="IPR006311">
    <property type="entry name" value="TAT_signal"/>
</dbReference>
<dbReference type="InterPro" id="IPR000415">
    <property type="entry name" value="Nitroreductase-like"/>
</dbReference>
<dbReference type="EMBL" id="JADBGF010000001">
    <property type="protein sequence ID" value="MBE1593974.1"/>
    <property type="molecule type" value="Genomic_DNA"/>
</dbReference>
<dbReference type="PROSITE" id="PS51318">
    <property type="entry name" value="TAT"/>
    <property type="match status" value="1"/>
</dbReference>
<evidence type="ECO:0000313" key="2">
    <source>
        <dbReference type="Proteomes" id="UP000629287"/>
    </source>
</evidence>
<dbReference type="GO" id="GO:0016491">
    <property type="term" value="F:oxidoreductase activity"/>
    <property type="evidence" value="ECO:0007669"/>
    <property type="project" value="InterPro"/>
</dbReference>
<keyword evidence="2" id="KW-1185">Reference proteome</keyword>
<organism evidence="1 2">
    <name type="scientific">Streptomyces stelliscabiei</name>
    <dbReference type="NCBI Taxonomy" id="146820"/>
    <lineage>
        <taxon>Bacteria</taxon>
        <taxon>Bacillati</taxon>
        <taxon>Actinomycetota</taxon>
        <taxon>Actinomycetes</taxon>
        <taxon>Kitasatosporales</taxon>
        <taxon>Streptomycetaceae</taxon>
        <taxon>Streptomyces</taxon>
    </lineage>
</organism>